<reference evidence="1 2" key="1">
    <citation type="submission" date="2019-10" db="EMBL/GenBank/DDBJ databases">
        <title>Cardiobacteriales fam. a chemoheterotrophic member of the order Cardiobacteriales, and proposal of Cardiobacteriales fam. nov.</title>
        <authorList>
            <person name="Wang C."/>
        </authorList>
    </citation>
    <scope>NUCLEOTIDE SEQUENCE [LARGE SCALE GENOMIC DNA]</scope>
    <source>
        <strain evidence="1 2">ML27</strain>
    </source>
</reference>
<dbReference type="EMBL" id="WHNW01000010">
    <property type="protein sequence ID" value="MPV86680.1"/>
    <property type="molecule type" value="Genomic_DNA"/>
</dbReference>
<dbReference type="AlphaFoldDB" id="A0A6N7EYP9"/>
<comment type="caution">
    <text evidence="1">The sequence shown here is derived from an EMBL/GenBank/DDBJ whole genome shotgun (WGS) entry which is preliminary data.</text>
</comment>
<accession>A0A6N7EYP9</accession>
<evidence type="ECO:0000313" key="2">
    <source>
        <dbReference type="Proteomes" id="UP000471298"/>
    </source>
</evidence>
<gene>
    <name evidence="1" type="ORF">GCU85_08080</name>
</gene>
<keyword evidence="2" id="KW-1185">Reference proteome</keyword>
<dbReference type="PROSITE" id="PS51257">
    <property type="entry name" value="PROKAR_LIPOPROTEIN"/>
    <property type="match status" value="1"/>
</dbReference>
<organism evidence="1 2">
    <name type="scientific">Ostreibacterium oceani</name>
    <dbReference type="NCBI Taxonomy" id="2654998"/>
    <lineage>
        <taxon>Bacteria</taxon>
        <taxon>Pseudomonadati</taxon>
        <taxon>Pseudomonadota</taxon>
        <taxon>Gammaproteobacteria</taxon>
        <taxon>Cardiobacteriales</taxon>
        <taxon>Ostreibacteriaceae</taxon>
        <taxon>Ostreibacterium</taxon>
    </lineage>
</organism>
<evidence type="ECO:0000313" key="1">
    <source>
        <dbReference type="EMBL" id="MPV86680.1"/>
    </source>
</evidence>
<evidence type="ECO:0008006" key="3">
    <source>
        <dbReference type="Google" id="ProtNLM"/>
    </source>
</evidence>
<proteinExistence type="predicted"/>
<dbReference type="RefSeq" id="WP_152810674.1">
    <property type="nucleotide sequence ID" value="NZ_WHNW01000010.1"/>
</dbReference>
<sequence length="142" mass="15890">MKPTTIHYAFVATALTLIGCSTNYTGKYFTDGAPETVCSSTENCQQILGDFNVNYDITPISKNQYMLNGTSEFSFEETSSIYQNMQTMTLVFILLSGDEIVCQFNASISGDMSRQKTLKEKFTCEKPFDSSMLIKSHGYITE</sequence>
<dbReference type="Proteomes" id="UP000471298">
    <property type="component" value="Unassembled WGS sequence"/>
</dbReference>
<name>A0A6N7EYP9_9GAMM</name>
<dbReference type="InParanoid" id="A0A6N7EYP9"/>
<protein>
    <recommendedName>
        <fullName evidence="3">Lipoprotein</fullName>
    </recommendedName>
</protein>